<evidence type="ECO:0000313" key="2">
    <source>
        <dbReference type="Proteomes" id="UP000595823"/>
    </source>
</evidence>
<accession>A0A7T6Z4D6</accession>
<reference evidence="1 2" key="1">
    <citation type="submission" date="2020-06" db="EMBL/GenBank/DDBJ databases">
        <title>Genomic analysis of Salicibibacter sp. NKC5-3.</title>
        <authorList>
            <person name="Oh Y.J."/>
        </authorList>
    </citation>
    <scope>NUCLEOTIDE SEQUENCE [LARGE SCALE GENOMIC DNA]</scope>
    <source>
        <strain evidence="1 2">NKC5-3</strain>
    </source>
</reference>
<proteinExistence type="predicted"/>
<dbReference type="Proteomes" id="UP000595823">
    <property type="component" value="Chromosome"/>
</dbReference>
<name>A0A7T6Z4D6_9BACI</name>
<keyword evidence="2" id="KW-1185">Reference proteome</keyword>
<protein>
    <submittedName>
        <fullName evidence="1">Uncharacterized protein</fullName>
    </submittedName>
</protein>
<evidence type="ECO:0000313" key="1">
    <source>
        <dbReference type="EMBL" id="QQK76611.1"/>
    </source>
</evidence>
<dbReference type="RefSeq" id="WP_200123740.1">
    <property type="nucleotide sequence ID" value="NZ_CP054705.1"/>
</dbReference>
<dbReference type="EMBL" id="CP054705">
    <property type="protein sequence ID" value="QQK76611.1"/>
    <property type="molecule type" value="Genomic_DNA"/>
</dbReference>
<sequence>MAKKNLLDVEASQAFVDHYREEIAGEFGFFQATQVQDAVAKDMTKKVRKQKDEDDSNDQGC</sequence>
<dbReference type="AlphaFoldDB" id="A0A7T6Z4D6"/>
<gene>
    <name evidence="1" type="ORF">HUG15_14250</name>
</gene>
<organism evidence="1 2">
    <name type="scientific">Salicibibacter cibarius</name>
    <dbReference type="NCBI Taxonomy" id="2743000"/>
    <lineage>
        <taxon>Bacteria</taxon>
        <taxon>Bacillati</taxon>
        <taxon>Bacillota</taxon>
        <taxon>Bacilli</taxon>
        <taxon>Bacillales</taxon>
        <taxon>Bacillaceae</taxon>
        <taxon>Salicibibacter</taxon>
    </lineage>
</organism>
<dbReference type="KEGG" id="scia:HUG15_14250"/>